<dbReference type="AlphaFoldDB" id="B4VS21"/>
<protein>
    <submittedName>
        <fullName evidence="2">Uncharacterized protein</fullName>
    </submittedName>
</protein>
<keyword evidence="3" id="KW-1185">Reference proteome</keyword>
<proteinExistence type="predicted"/>
<reference evidence="2 3" key="1">
    <citation type="submission" date="2008-07" db="EMBL/GenBank/DDBJ databases">
        <authorList>
            <person name="Tandeau de Marsac N."/>
            <person name="Ferriera S."/>
            <person name="Johnson J."/>
            <person name="Kravitz S."/>
            <person name="Beeson K."/>
            <person name="Sutton G."/>
            <person name="Rogers Y.-H."/>
            <person name="Friedman R."/>
            <person name="Frazier M."/>
            <person name="Venter J.C."/>
        </authorList>
    </citation>
    <scope>NUCLEOTIDE SEQUENCE [LARGE SCALE GENOMIC DNA]</scope>
    <source>
        <strain evidence="2 3">PCC 7420</strain>
    </source>
</reference>
<dbReference type="Proteomes" id="UP000003835">
    <property type="component" value="Unassembled WGS sequence"/>
</dbReference>
<dbReference type="STRING" id="118168.MC7420_2179"/>
<organism evidence="2 3">
    <name type="scientific">Coleofasciculus chthonoplastes PCC 7420</name>
    <dbReference type="NCBI Taxonomy" id="118168"/>
    <lineage>
        <taxon>Bacteria</taxon>
        <taxon>Bacillati</taxon>
        <taxon>Cyanobacteriota</taxon>
        <taxon>Cyanophyceae</taxon>
        <taxon>Coleofasciculales</taxon>
        <taxon>Coleofasciculaceae</taxon>
        <taxon>Coleofasciculus</taxon>
    </lineage>
</organism>
<evidence type="ECO:0000313" key="2">
    <source>
        <dbReference type="EMBL" id="EDX75175.1"/>
    </source>
</evidence>
<accession>B4VS21</accession>
<gene>
    <name evidence="2" type="ORF">MC7420_2179</name>
</gene>
<sequence>MVSSGVAQLKWWISIVGAHVGHPCQLKLNPSPPAPLPRRGEGSKRFWTLD</sequence>
<name>B4VS21_9CYAN</name>
<dbReference type="HOGENOM" id="CLU_3116699_0_0_3"/>
<evidence type="ECO:0000313" key="3">
    <source>
        <dbReference type="Proteomes" id="UP000003835"/>
    </source>
</evidence>
<dbReference type="EMBL" id="DS989850">
    <property type="protein sequence ID" value="EDX75175.1"/>
    <property type="molecule type" value="Genomic_DNA"/>
</dbReference>
<feature type="region of interest" description="Disordered" evidence="1">
    <location>
        <begin position="29"/>
        <end position="50"/>
    </location>
</feature>
<evidence type="ECO:0000256" key="1">
    <source>
        <dbReference type="SAM" id="MobiDB-lite"/>
    </source>
</evidence>